<gene>
    <name evidence="8" type="primary">SERA</name>
    <name evidence="7" type="ORF">CCAP1982_LOCUS6860</name>
</gene>
<dbReference type="InterPro" id="IPR023795">
    <property type="entry name" value="Serpin_CS"/>
</dbReference>
<reference evidence="8" key="1">
    <citation type="submission" date="2013-07" db="EMBL/GenBank/DDBJ databases">
        <authorList>
            <person name="Geib S."/>
        </authorList>
    </citation>
    <scope>NUCLEOTIDE SEQUENCE</scope>
</reference>
<dbReference type="GO" id="GO:0005615">
    <property type="term" value="C:extracellular space"/>
    <property type="evidence" value="ECO:0007669"/>
    <property type="project" value="InterPro"/>
</dbReference>
<organism evidence="8">
    <name type="scientific">Ceratitis capitata</name>
    <name type="common">Mediterranean fruit fly</name>
    <name type="synonym">Tephritis capitata</name>
    <dbReference type="NCBI Taxonomy" id="7213"/>
    <lineage>
        <taxon>Eukaryota</taxon>
        <taxon>Metazoa</taxon>
        <taxon>Ecdysozoa</taxon>
        <taxon>Arthropoda</taxon>
        <taxon>Hexapoda</taxon>
        <taxon>Insecta</taxon>
        <taxon>Pterygota</taxon>
        <taxon>Neoptera</taxon>
        <taxon>Endopterygota</taxon>
        <taxon>Diptera</taxon>
        <taxon>Brachycera</taxon>
        <taxon>Muscomorpha</taxon>
        <taxon>Tephritoidea</taxon>
        <taxon>Tephritidae</taxon>
        <taxon>Ceratitis</taxon>
        <taxon>Ceratitis</taxon>
    </lineage>
</organism>
<dbReference type="Gene3D" id="3.30.497.10">
    <property type="entry name" value="Antithrombin, subunit I, domain 2"/>
    <property type="match status" value="1"/>
</dbReference>
<feature type="signal peptide" evidence="5">
    <location>
        <begin position="1"/>
        <end position="19"/>
    </location>
</feature>
<dbReference type="CDD" id="cd19954">
    <property type="entry name" value="serpin42Dd-like_insects"/>
    <property type="match status" value="1"/>
</dbReference>
<evidence type="ECO:0000256" key="1">
    <source>
        <dbReference type="ARBA" id="ARBA00009500"/>
    </source>
</evidence>
<keyword evidence="5" id="KW-0732">Signal</keyword>
<feature type="domain" description="Serpin" evidence="6">
    <location>
        <begin position="30"/>
        <end position="392"/>
    </location>
</feature>
<dbReference type="InterPro" id="IPR042185">
    <property type="entry name" value="Serpin_sf_2"/>
</dbReference>
<dbReference type="InterPro" id="IPR000215">
    <property type="entry name" value="Serpin_fam"/>
</dbReference>
<evidence type="ECO:0000256" key="3">
    <source>
        <dbReference type="ARBA" id="ARBA00022900"/>
    </source>
</evidence>
<evidence type="ECO:0000256" key="2">
    <source>
        <dbReference type="ARBA" id="ARBA00022690"/>
    </source>
</evidence>
<dbReference type="GeneID" id="101454755"/>
<evidence type="ECO:0000259" key="6">
    <source>
        <dbReference type="SMART" id="SM00093"/>
    </source>
</evidence>
<dbReference type="Pfam" id="PF00079">
    <property type="entry name" value="Serpin"/>
    <property type="match status" value="1"/>
</dbReference>
<reference evidence="8" key="2">
    <citation type="journal article" date="2014" name="BMC Genomics">
        <title>A genomic perspective to assessing quality of mass-reared SIT flies used in Mediterranean fruit fly (Ceratitis capitata) eradication in California.</title>
        <authorList>
            <person name="Calla B."/>
            <person name="Hall B."/>
            <person name="Hou S."/>
            <person name="Geib S.M."/>
        </authorList>
    </citation>
    <scope>NUCLEOTIDE SEQUENCE</scope>
</reference>
<dbReference type="EMBL" id="GAMC01002175">
    <property type="protein sequence ID" value="JAC04381.1"/>
    <property type="molecule type" value="mRNA"/>
</dbReference>
<proteinExistence type="evidence at transcript level"/>
<dbReference type="OrthoDB" id="671595at2759"/>
<keyword evidence="3" id="KW-0722">Serine protease inhibitor</keyword>
<dbReference type="AlphaFoldDB" id="W8BSP5"/>
<reference evidence="7" key="3">
    <citation type="submission" date="2020-11" db="EMBL/GenBank/DDBJ databases">
        <authorList>
            <person name="Whitehead M."/>
        </authorList>
    </citation>
    <scope>NUCLEOTIDE SEQUENCE</scope>
    <source>
        <strain evidence="7">EGII</strain>
    </source>
</reference>
<dbReference type="Gene3D" id="2.30.39.10">
    <property type="entry name" value="Alpha-1-antitrypsin, domain 1"/>
    <property type="match status" value="1"/>
</dbReference>
<protein>
    <submittedName>
        <fullName evidence="7">(Mediterranean fruit fly) hypothetical protein</fullName>
    </submittedName>
    <submittedName>
        <fullName evidence="8">Alaserpin</fullName>
    </submittedName>
</protein>
<name>W8BSP5_CERCA</name>
<dbReference type="PANTHER" id="PTHR11461:SF211">
    <property type="entry name" value="GH10112P-RELATED"/>
    <property type="match status" value="1"/>
</dbReference>
<evidence type="ECO:0000313" key="9">
    <source>
        <dbReference type="Proteomes" id="UP000606786"/>
    </source>
</evidence>
<dbReference type="GO" id="GO:0004867">
    <property type="term" value="F:serine-type endopeptidase inhibitor activity"/>
    <property type="evidence" value="ECO:0007669"/>
    <property type="project" value="UniProtKB-KW"/>
</dbReference>
<dbReference type="InterPro" id="IPR042178">
    <property type="entry name" value="Serpin_sf_1"/>
</dbReference>
<dbReference type="EMBL" id="CAJHJT010000012">
    <property type="protein sequence ID" value="CAD6998250.1"/>
    <property type="molecule type" value="Genomic_DNA"/>
</dbReference>
<dbReference type="InterPro" id="IPR036186">
    <property type="entry name" value="Serpin_sf"/>
</dbReference>
<evidence type="ECO:0000256" key="4">
    <source>
        <dbReference type="RuleBase" id="RU000411"/>
    </source>
</evidence>
<dbReference type="PROSITE" id="PS00284">
    <property type="entry name" value="SERPIN"/>
    <property type="match status" value="1"/>
</dbReference>
<evidence type="ECO:0000256" key="5">
    <source>
        <dbReference type="SAM" id="SignalP"/>
    </source>
</evidence>
<evidence type="ECO:0000313" key="8">
    <source>
        <dbReference type="EMBL" id="JAC04381.1"/>
    </source>
</evidence>
<feature type="chain" id="PRO_5033708401" evidence="5">
    <location>
        <begin position="20"/>
        <end position="392"/>
    </location>
</feature>
<sequence>MTKIVLLLIAFCHLHLAFAYDSQSRNEFAWNFFKTIVTYKPNENLIVSPTSVQTCLAMTYMGSAQQTAAELRRVLALERFASLEAVAADFGEFIQSAVKSPESKLQMANRIYVDRQLQLVPTYNQLISSYFRSTAEAVDFTRNTQVADSINKWVETETQGKIKNLIDPSVLTADTALVLTNAIYFKANWRYPFDPAYTVPREFSLNSVDKVRARMMYRTDVPLRHSEVSELDLVAVELPYEGTELRMLILMPNRLDGGVARLEQQLSAATVQRLRGSLKENTVDLVLPTFKIEFDLSLVETLKKLGLNLLFTNAELPNMVTGARGPLYVSEVKHKAFISVDEKGSEASGATYSQILERSGRFFQPSIIVNRPFVFAILDDSAVYFTGHVLKL</sequence>
<keyword evidence="2" id="KW-0646">Protease inhibitor</keyword>
<dbReference type="PANTHER" id="PTHR11461">
    <property type="entry name" value="SERINE PROTEASE INHIBITOR, SERPIN"/>
    <property type="match status" value="1"/>
</dbReference>
<accession>W8BSP5</accession>
<dbReference type="SMART" id="SM00093">
    <property type="entry name" value="SERPIN"/>
    <property type="match status" value="1"/>
</dbReference>
<evidence type="ECO:0000313" key="7">
    <source>
        <dbReference type="EMBL" id="CAD6998250.1"/>
    </source>
</evidence>
<dbReference type="Proteomes" id="UP000606786">
    <property type="component" value="Unassembled WGS sequence"/>
</dbReference>
<dbReference type="SUPFAM" id="SSF56574">
    <property type="entry name" value="Serpins"/>
    <property type="match status" value="1"/>
</dbReference>
<dbReference type="KEGG" id="ccat:101454755"/>
<dbReference type="InterPro" id="IPR023796">
    <property type="entry name" value="Serpin_dom"/>
</dbReference>
<comment type="similarity">
    <text evidence="1 4">Belongs to the serpin family.</text>
</comment>
<keyword evidence="9" id="KW-1185">Reference proteome</keyword>